<dbReference type="PROSITE" id="PS00584">
    <property type="entry name" value="PFKB_KINASES_2"/>
    <property type="match status" value="1"/>
</dbReference>
<reference evidence="7 8" key="1">
    <citation type="submission" date="2019-02" db="EMBL/GenBank/DDBJ databases">
        <title>Genomic Encyclopedia of Type Strains, Phase IV (KMG-IV): sequencing the most valuable type-strain genomes for metagenomic binning, comparative biology and taxonomic classification.</title>
        <authorList>
            <person name="Goeker M."/>
        </authorList>
    </citation>
    <scope>NUCLEOTIDE SEQUENCE [LARGE SCALE GENOMIC DNA]</scope>
    <source>
        <strain evidence="7 8">DSM 101727</strain>
    </source>
</reference>
<keyword evidence="4 7" id="KW-0418">Kinase</keyword>
<protein>
    <submittedName>
        <fullName evidence="7">Fructokinase</fullName>
    </submittedName>
</protein>
<evidence type="ECO:0000256" key="3">
    <source>
        <dbReference type="ARBA" id="ARBA00022741"/>
    </source>
</evidence>
<evidence type="ECO:0000256" key="5">
    <source>
        <dbReference type="ARBA" id="ARBA00022840"/>
    </source>
</evidence>
<proteinExistence type="inferred from homology"/>
<evidence type="ECO:0000313" key="7">
    <source>
        <dbReference type="EMBL" id="RZS37070.1"/>
    </source>
</evidence>
<dbReference type="CDD" id="cd01167">
    <property type="entry name" value="bac_FRK"/>
    <property type="match status" value="1"/>
</dbReference>
<dbReference type="Proteomes" id="UP000294257">
    <property type="component" value="Unassembled WGS sequence"/>
</dbReference>
<dbReference type="InterPro" id="IPR002173">
    <property type="entry name" value="Carboh/pur_kinase_PfkB_CS"/>
</dbReference>
<evidence type="ECO:0000256" key="1">
    <source>
        <dbReference type="ARBA" id="ARBA00010688"/>
    </source>
</evidence>
<keyword evidence="3" id="KW-0547">Nucleotide-binding</keyword>
<dbReference type="GO" id="GO:0016301">
    <property type="term" value="F:kinase activity"/>
    <property type="evidence" value="ECO:0007669"/>
    <property type="project" value="UniProtKB-KW"/>
</dbReference>
<dbReference type="GO" id="GO:0005524">
    <property type="term" value="F:ATP binding"/>
    <property type="evidence" value="ECO:0007669"/>
    <property type="project" value="UniProtKB-KW"/>
</dbReference>
<keyword evidence="5" id="KW-0067">ATP-binding</keyword>
<dbReference type="OrthoDB" id="9795789at2"/>
<dbReference type="Pfam" id="PF00294">
    <property type="entry name" value="PfkB"/>
    <property type="match status" value="1"/>
</dbReference>
<evidence type="ECO:0000256" key="4">
    <source>
        <dbReference type="ARBA" id="ARBA00022777"/>
    </source>
</evidence>
<dbReference type="AlphaFoldDB" id="A0A4Q7KMD8"/>
<dbReference type="SUPFAM" id="SSF53613">
    <property type="entry name" value="Ribokinase-like"/>
    <property type="match status" value="1"/>
</dbReference>
<keyword evidence="2" id="KW-0808">Transferase</keyword>
<comment type="similarity">
    <text evidence="1">Belongs to the carbohydrate kinase PfkB family.</text>
</comment>
<dbReference type="Gene3D" id="3.40.1190.20">
    <property type="match status" value="1"/>
</dbReference>
<name>A0A4Q7KMD8_9PSEU</name>
<dbReference type="PANTHER" id="PTHR43085">
    <property type="entry name" value="HEXOKINASE FAMILY MEMBER"/>
    <property type="match status" value="1"/>
</dbReference>
<dbReference type="PANTHER" id="PTHR43085:SF1">
    <property type="entry name" value="PSEUDOURIDINE KINASE-RELATED"/>
    <property type="match status" value="1"/>
</dbReference>
<dbReference type="RefSeq" id="WP_130345662.1">
    <property type="nucleotide sequence ID" value="NZ_SGWQ01000006.1"/>
</dbReference>
<comment type="caution">
    <text evidence="7">The sequence shown here is derived from an EMBL/GenBank/DDBJ whole genome shotgun (WGS) entry which is preliminary data.</text>
</comment>
<sequence>MTSVAVLGEAIVDLVPAPDGSTFTAVPGGSPYNVAIGLGRLDRRPLLLARLSGDGFGAMLRRHAAASGVDLSSAAASDAPSALAVASLDGHGQASYEFYGDLSADWVAPRKPLRLLHFGSIASWHGDRVREFVDSVRAAGTLIAYDPNVRPGLLGDPAGAVAVIQERIHLAHVVKASEEDVRWLYPHVDPVTAVRGWLALGPSLVILTRGSAGTVSFTSQGVHASRAARQVPVVDTVGAGDAFTAGLIDGLLARDLTDPQALGALEALALVDLLERAGTLAELTCARRGADPPTRAELDAHYAGWLQRSAAGA</sequence>
<gene>
    <name evidence="7" type="ORF">EV193_106306</name>
</gene>
<organism evidence="7 8">
    <name type="scientific">Herbihabitans rhizosphaerae</name>
    <dbReference type="NCBI Taxonomy" id="1872711"/>
    <lineage>
        <taxon>Bacteria</taxon>
        <taxon>Bacillati</taxon>
        <taxon>Actinomycetota</taxon>
        <taxon>Actinomycetes</taxon>
        <taxon>Pseudonocardiales</taxon>
        <taxon>Pseudonocardiaceae</taxon>
        <taxon>Herbihabitans</taxon>
    </lineage>
</organism>
<accession>A0A4Q7KMD8</accession>
<feature type="domain" description="Carbohydrate kinase PfkB" evidence="6">
    <location>
        <begin position="1"/>
        <end position="293"/>
    </location>
</feature>
<dbReference type="InterPro" id="IPR050306">
    <property type="entry name" value="PfkB_Carbo_kinase"/>
</dbReference>
<evidence type="ECO:0000256" key="2">
    <source>
        <dbReference type="ARBA" id="ARBA00022679"/>
    </source>
</evidence>
<keyword evidence="8" id="KW-1185">Reference proteome</keyword>
<dbReference type="InterPro" id="IPR029056">
    <property type="entry name" value="Ribokinase-like"/>
</dbReference>
<evidence type="ECO:0000313" key="8">
    <source>
        <dbReference type="Proteomes" id="UP000294257"/>
    </source>
</evidence>
<evidence type="ECO:0000259" key="6">
    <source>
        <dbReference type="Pfam" id="PF00294"/>
    </source>
</evidence>
<dbReference type="EMBL" id="SGWQ01000006">
    <property type="protein sequence ID" value="RZS37070.1"/>
    <property type="molecule type" value="Genomic_DNA"/>
</dbReference>
<dbReference type="InterPro" id="IPR011611">
    <property type="entry name" value="PfkB_dom"/>
</dbReference>